<protein>
    <recommendedName>
        <fullName evidence="3">Morphogenetic protein</fullName>
    </recommendedName>
</protein>
<evidence type="ECO:0008006" key="3">
    <source>
        <dbReference type="Google" id="ProtNLM"/>
    </source>
</evidence>
<dbReference type="Proteomes" id="UP001262767">
    <property type="component" value="Unassembled WGS sequence"/>
</dbReference>
<dbReference type="AlphaFoldDB" id="A0AAW8LIR1"/>
<evidence type="ECO:0000313" key="2">
    <source>
        <dbReference type="Proteomes" id="UP001262767"/>
    </source>
</evidence>
<dbReference type="RefSeq" id="WP_310077915.1">
    <property type="nucleotide sequence ID" value="NZ_JAVDSC010000012.1"/>
</dbReference>
<sequence length="237" mass="27039">MKKERTINLKTEEIQGILSGKRSQLRRVTKTQPIWQESDNSMISPGWSYQDPKDRFSLSSFPDVESFKTALLEQAACPIGHIGQRLWVRESWGTAFAHEVPKGHPRKMGGTWGVPAYPHFQPCVVYLADGRFAEGQYWNNRYSSPACMPKAYSRLLLEITGIRIERLQDISQADAIAEGGPKSHPTIDRQSRKFGYPDWSRSFFAQTWDFLRGEGAWASNPWVWVIEFAVIENSATV</sequence>
<gene>
    <name evidence="1" type="ORF">J2X86_002467</name>
</gene>
<evidence type="ECO:0000313" key="1">
    <source>
        <dbReference type="EMBL" id="MDR6630412.1"/>
    </source>
</evidence>
<comment type="caution">
    <text evidence="1">The sequence shown here is derived from an EMBL/GenBank/DDBJ whole genome shotgun (WGS) entry which is preliminary data.</text>
</comment>
<proteinExistence type="predicted"/>
<reference evidence="1" key="1">
    <citation type="submission" date="2023-07" db="EMBL/GenBank/DDBJ databases">
        <title>Sorghum-associated microbial communities from plants grown in Nebraska, USA.</title>
        <authorList>
            <person name="Schachtman D."/>
        </authorList>
    </citation>
    <scope>NUCLEOTIDE SEQUENCE</scope>
    <source>
        <strain evidence="1">BE44</strain>
    </source>
</reference>
<organism evidence="1 2">
    <name type="scientific">Acinetobacter lwoffii</name>
    <dbReference type="NCBI Taxonomy" id="28090"/>
    <lineage>
        <taxon>Bacteria</taxon>
        <taxon>Pseudomonadati</taxon>
        <taxon>Pseudomonadota</taxon>
        <taxon>Gammaproteobacteria</taxon>
        <taxon>Moraxellales</taxon>
        <taxon>Moraxellaceae</taxon>
        <taxon>Acinetobacter</taxon>
    </lineage>
</organism>
<dbReference type="EMBL" id="JAVDSC010000012">
    <property type="protein sequence ID" value="MDR6630412.1"/>
    <property type="molecule type" value="Genomic_DNA"/>
</dbReference>
<accession>A0AAW8LIR1</accession>
<name>A0AAW8LIR1_ACILW</name>